<feature type="transmembrane region" description="Helical" evidence="1">
    <location>
        <begin position="73"/>
        <end position="95"/>
    </location>
</feature>
<gene>
    <name evidence="2" type="ORF">FPZ11_06455</name>
</gene>
<dbReference type="OrthoDB" id="3268054at2"/>
<dbReference type="EMBL" id="CP042305">
    <property type="protein sequence ID" value="QDZ14447.1"/>
    <property type="molecule type" value="Genomic_DNA"/>
</dbReference>
<feature type="transmembrane region" description="Helical" evidence="1">
    <location>
        <begin position="177"/>
        <end position="196"/>
    </location>
</feature>
<evidence type="ECO:0000313" key="2">
    <source>
        <dbReference type="EMBL" id="QDZ14447.1"/>
    </source>
</evidence>
<organism evidence="2 3">
    <name type="scientific">Humibacter ginsenosidimutans</name>
    <dbReference type="NCBI Taxonomy" id="2599293"/>
    <lineage>
        <taxon>Bacteria</taxon>
        <taxon>Bacillati</taxon>
        <taxon>Actinomycetota</taxon>
        <taxon>Actinomycetes</taxon>
        <taxon>Micrococcales</taxon>
        <taxon>Microbacteriaceae</taxon>
        <taxon>Humibacter</taxon>
    </lineage>
</organism>
<dbReference type="Proteomes" id="UP000320216">
    <property type="component" value="Chromosome"/>
</dbReference>
<keyword evidence="1" id="KW-0472">Membrane</keyword>
<dbReference type="KEGG" id="huw:FPZ11_06455"/>
<protein>
    <submittedName>
        <fullName evidence="2">Uncharacterized protein</fullName>
    </submittedName>
</protein>
<feature type="transmembrane region" description="Helical" evidence="1">
    <location>
        <begin position="306"/>
        <end position="324"/>
    </location>
</feature>
<feature type="transmembrane region" description="Helical" evidence="1">
    <location>
        <begin position="125"/>
        <end position="146"/>
    </location>
</feature>
<keyword evidence="3" id="KW-1185">Reference proteome</keyword>
<feature type="transmembrane region" description="Helical" evidence="1">
    <location>
        <begin position="279"/>
        <end position="300"/>
    </location>
</feature>
<evidence type="ECO:0000256" key="1">
    <source>
        <dbReference type="SAM" id="Phobius"/>
    </source>
</evidence>
<name>A0A5B8M192_9MICO</name>
<dbReference type="AlphaFoldDB" id="A0A5B8M192"/>
<proteinExistence type="predicted"/>
<sequence>MSLTLRAEFHRWSRWYPRRFRERNDSAMLGTYLDVADATGRQRLTASDKAAMVVGGLDARLDLIAPAAVRARVATVMIGLLGAFGLVTAVCFEWVPWARGARADYLAQVAHWLDVPVRQLTFGPFLSPFIIISLLALASFLACVVGPVPLYRSLLGATIVAAIVVGFMGHFGPATMWLRALPCVFVVIVAAMAMPATRPTPRASVVSLVLWLSGMAISLVLAAAFTFAGPQWWLPTNMLPVAEPTSEFFFRVVPIFTSSATVFIALIAALALGIAKRTALSATIILSTLPWAVAAVFGSSQGRGERIIVFGVCSLIAAAFTLGLRRSKLSGRQTEADTAGHAEPENTPS</sequence>
<dbReference type="RefSeq" id="WP_146319355.1">
    <property type="nucleotide sequence ID" value="NZ_CP042305.1"/>
</dbReference>
<feature type="transmembrane region" description="Helical" evidence="1">
    <location>
        <begin position="248"/>
        <end position="272"/>
    </location>
</feature>
<keyword evidence="1" id="KW-0812">Transmembrane</keyword>
<evidence type="ECO:0000313" key="3">
    <source>
        <dbReference type="Proteomes" id="UP000320216"/>
    </source>
</evidence>
<accession>A0A5B8M192</accession>
<keyword evidence="1" id="KW-1133">Transmembrane helix</keyword>
<feature type="transmembrane region" description="Helical" evidence="1">
    <location>
        <begin position="153"/>
        <end position="171"/>
    </location>
</feature>
<reference evidence="2 3" key="1">
    <citation type="submission" date="2019-07" db="EMBL/GenBank/DDBJ databases">
        <title>Full genome sequence of Humibacter sp. WJ7-1.</title>
        <authorList>
            <person name="Im W.-T."/>
        </authorList>
    </citation>
    <scope>NUCLEOTIDE SEQUENCE [LARGE SCALE GENOMIC DNA]</scope>
    <source>
        <strain evidence="2 3">WJ7-1</strain>
    </source>
</reference>
<feature type="transmembrane region" description="Helical" evidence="1">
    <location>
        <begin position="208"/>
        <end position="228"/>
    </location>
</feature>